<evidence type="ECO:0000256" key="2">
    <source>
        <dbReference type="ARBA" id="ARBA00004236"/>
    </source>
</evidence>
<dbReference type="GO" id="GO:0005886">
    <property type="term" value="C:plasma membrane"/>
    <property type="evidence" value="ECO:0007669"/>
    <property type="project" value="UniProtKB-SubCell"/>
</dbReference>
<dbReference type="InterPro" id="IPR003661">
    <property type="entry name" value="HisK_dim/P_dom"/>
</dbReference>
<dbReference type="InterPro" id="IPR052162">
    <property type="entry name" value="Sensor_kinase/Photoreceptor"/>
</dbReference>
<dbReference type="Pfam" id="PF02518">
    <property type="entry name" value="HATPase_c"/>
    <property type="match status" value="1"/>
</dbReference>
<dbReference type="InterPro" id="IPR004358">
    <property type="entry name" value="Sig_transdc_His_kin-like_C"/>
</dbReference>
<feature type="region of interest" description="Disordered" evidence="11">
    <location>
        <begin position="1"/>
        <end position="25"/>
    </location>
</feature>
<dbReference type="EMBL" id="POUB01000379">
    <property type="protein sequence ID" value="PZF85553.1"/>
    <property type="molecule type" value="Genomic_DNA"/>
</dbReference>
<keyword evidence="7 15" id="KW-0418">Kinase</keyword>
<keyword evidence="10" id="KW-0175">Coiled coil</keyword>
<feature type="compositionally biased region" description="Low complexity" evidence="11">
    <location>
        <begin position="592"/>
        <end position="611"/>
    </location>
</feature>
<dbReference type="SMART" id="SM00388">
    <property type="entry name" value="HisKA"/>
    <property type="match status" value="1"/>
</dbReference>
<evidence type="ECO:0000313" key="16">
    <source>
        <dbReference type="Proteomes" id="UP000248749"/>
    </source>
</evidence>
<comment type="caution">
    <text evidence="15">The sequence shown here is derived from an EMBL/GenBank/DDBJ whole genome shotgun (WGS) entry which is preliminary data.</text>
</comment>
<evidence type="ECO:0000259" key="14">
    <source>
        <dbReference type="PROSITE" id="PS50885"/>
    </source>
</evidence>
<dbReference type="Pfam" id="PF00672">
    <property type="entry name" value="HAMP"/>
    <property type="match status" value="1"/>
</dbReference>
<evidence type="ECO:0000256" key="8">
    <source>
        <dbReference type="ARBA" id="ARBA00022989"/>
    </source>
</evidence>
<dbReference type="PRINTS" id="PR00344">
    <property type="entry name" value="BCTRLSENSOR"/>
</dbReference>
<dbReference type="PANTHER" id="PTHR43304:SF1">
    <property type="entry name" value="PAC DOMAIN-CONTAINING PROTEIN"/>
    <property type="match status" value="1"/>
</dbReference>
<feature type="transmembrane region" description="Helical" evidence="12">
    <location>
        <begin position="43"/>
        <end position="66"/>
    </location>
</feature>
<dbReference type="EC" id="2.7.13.3" evidence="3"/>
<comment type="catalytic activity">
    <reaction evidence="1">
        <text>ATP + protein L-histidine = ADP + protein N-phospho-L-histidine.</text>
        <dbReference type="EC" id="2.7.13.3"/>
    </reaction>
</comment>
<dbReference type="Pfam" id="PF00512">
    <property type="entry name" value="HisKA"/>
    <property type="match status" value="1"/>
</dbReference>
<evidence type="ECO:0000256" key="1">
    <source>
        <dbReference type="ARBA" id="ARBA00000085"/>
    </source>
</evidence>
<evidence type="ECO:0000256" key="7">
    <source>
        <dbReference type="ARBA" id="ARBA00022777"/>
    </source>
</evidence>
<dbReference type="Proteomes" id="UP000248749">
    <property type="component" value="Unassembled WGS sequence"/>
</dbReference>
<reference evidence="15 16" key="1">
    <citation type="submission" date="2018-01" db="EMBL/GenBank/DDBJ databases">
        <title>Draft genome sequence of Salinispora sp. 13K206.</title>
        <authorList>
            <person name="Sahin N."/>
            <person name="Saygin H."/>
            <person name="Ay H."/>
        </authorList>
    </citation>
    <scope>NUCLEOTIDE SEQUENCE [LARGE SCALE GENOMIC DNA]</scope>
    <source>
        <strain evidence="15 16">13K206</strain>
    </source>
</reference>
<evidence type="ECO:0000256" key="4">
    <source>
        <dbReference type="ARBA" id="ARBA00022553"/>
    </source>
</evidence>
<dbReference type="InterPro" id="IPR036890">
    <property type="entry name" value="HATPase_C_sf"/>
</dbReference>
<protein>
    <recommendedName>
        <fullName evidence="3">histidine kinase</fullName>
        <ecNumber evidence="3">2.7.13.3</ecNumber>
    </recommendedName>
</protein>
<dbReference type="CDD" id="cd06225">
    <property type="entry name" value="HAMP"/>
    <property type="match status" value="1"/>
</dbReference>
<dbReference type="InterPro" id="IPR003594">
    <property type="entry name" value="HATPase_dom"/>
</dbReference>
<dbReference type="FunFam" id="3.30.565.10:FF:000006">
    <property type="entry name" value="Sensor histidine kinase WalK"/>
    <property type="match status" value="1"/>
</dbReference>
<evidence type="ECO:0000259" key="13">
    <source>
        <dbReference type="PROSITE" id="PS50109"/>
    </source>
</evidence>
<dbReference type="CDD" id="cd00082">
    <property type="entry name" value="HisKA"/>
    <property type="match status" value="1"/>
</dbReference>
<dbReference type="PROSITE" id="PS50885">
    <property type="entry name" value="HAMP"/>
    <property type="match status" value="1"/>
</dbReference>
<dbReference type="InterPro" id="IPR005467">
    <property type="entry name" value="His_kinase_dom"/>
</dbReference>
<dbReference type="AlphaFoldDB" id="A0A2W2CZ81"/>
<dbReference type="SMART" id="SM00304">
    <property type="entry name" value="HAMP"/>
    <property type="match status" value="1"/>
</dbReference>
<feature type="region of interest" description="Disordered" evidence="11">
    <location>
        <begin position="547"/>
        <end position="637"/>
    </location>
</feature>
<feature type="transmembrane region" description="Helical" evidence="12">
    <location>
        <begin position="217"/>
        <end position="237"/>
    </location>
</feature>
<evidence type="ECO:0000256" key="3">
    <source>
        <dbReference type="ARBA" id="ARBA00012438"/>
    </source>
</evidence>
<evidence type="ECO:0000256" key="9">
    <source>
        <dbReference type="ARBA" id="ARBA00023012"/>
    </source>
</evidence>
<dbReference type="GO" id="GO:0000155">
    <property type="term" value="F:phosphorelay sensor kinase activity"/>
    <property type="evidence" value="ECO:0007669"/>
    <property type="project" value="InterPro"/>
</dbReference>
<evidence type="ECO:0000256" key="12">
    <source>
        <dbReference type="SAM" id="Phobius"/>
    </source>
</evidence>
<evidence type="ECO:0000256" key="10">
    <source>
        <dbReference type="SAM" id="Coils"/>
    </source>
</evidence>
<keyword evidence="4" id="KW-0597">Phosphoprotein</keyword>
<feature type="compositionally biased region" description="Gly residues" evidence="11">
    <location>
        <begin position="570"/>
        <end position="591"/>
    </location>
</feature>
<dbReference type="SUPFAM" id="SSF55874">
    <property type="entry name" value="ATPase domain of HSP90 chaperone/DNA topoisomerase II/histidine kinase"/>
    <property type="match status" value="1"/>
</dbReference>
<evidence type="ECO:0000256" key="5">
    <source>
        <dbReference type="ARBA" id="ARBA00022679"/>
    </source>
</evidence>
<feature type="coiled-coil region" evidence="10">
    <location>
        <begin position="281"/>
        <end position="326"/>
    </location>
</feature>
<dbReference type="SUPFAM" id="SSF47384">
    <property type="entry name" value="Homodimeric domain of signal transducing histidine kinase"/>
    <property type="match status" value="1"/>
</dbReference>
<accession>A0A2W2CZ81</accession>
<feature type="domain" description="Histidine kinase" evidence="13">
    <location>
        <begin position="329"/>
        <end position="543"/>
    </location>
</feature>
<dbReference type="InterPro" id="IPR003660">
    <property type="entry name" value="HAMP_dom"/>
</dbReference>
<keyword evidence="16" id="KW-1185">Reference proteome</keyword>
<dbReference type="Pfam" id="PF05227">
    <property type="entry name" value="CHASE3"/>
    <property type="match status" value="1"/>
</dbReference>
<evidence type="ECO:0000313" key="15">
    <source>
        <dbReference type="EMBL" id="PZF85553.1"/>
    </source>
</evidence>
<dbReference type="OrthoDB" id="9808408at2"/>
<keyword evidence="8 12" id="KW-1133">Transmembrane helix</keyword>
<keyword evidence="6 12" id="KW-0812">Transmembrane</keyword>
<organism evidence="15 16">
    <name type="scientific">Micromonospora deserti</name>
    <dbReference type="NCBI Taxonomy" id="2070366"/>
    <lineage>
        <taxon>Bacteria</taxon>
        <taxon>Bacillati</taxon>
        <taxon>Actinomycetota</taxon>
        <taxon>Actinomycetes</taxon>
        <taxon>Micromonosporales</taxon>
        <taxon>Micromonosporaceae</taxon>
        <taxon>Micromonospora</taxon>
    </lineage>
</organism>
<sequence length="637" mass="68217">MAGRAGRTAQRRAARRRRRDAAADPGGWPVSVNIRHWTLRRRVVALLAVVSLILVGLAGTAAAVAAQNRNQIDAILTKTGPLPVQAQELLNALLEQETAIRGFAVSGDRAELGPYDAGRQLERDRIASMRRLLDDYPGLQEELRVVETRAEEWRQAVAVPVITSTELNGTTAGQALITDQARQQFNQVRSAADELRQEILATRDAAAADVQRTSNQLVVLLVIAALVVAVAGAMLVLSLDRVVIRPLTGLADQIREVAEGDYQHGITGSGPPELLQLADDVDAMRRKIAADLTEVREARERIEWVNSQLQKQAEELTRSNRDLEQFAYVASHDLQEPLRKVASFCQLLQRRYAGQLDERADQYIAFAVDGAQRMQRLINDLLAFSRIGRLTSGFTEVDLNGVMGDVVGQTEAARQYADAELTWGELPVIRGEEPLLTNLLTNLVSNSIKFRRPDVPPRVHVSARLVGDEWEISCQDNGIGIEPEFADKIFVIFQRLHAKDAYPGTGIGLAIVKKIVEYHGGRVWVDTGTEEGTAIRFTLPARPEDVRAAATSADADGSTGADADRSTGADVGGSTGAGVGGATAGDAGGAVAGAPDPAGRPAAPEQGGPPAEETDAPEGADGPPGGGRTGGMKETVG</sequence>
<dbReference type="InterPro" id="IPR036097">
    <property type="entry name" value="HisK_dim/P_sf"/>
</dbReference>
<feature type="compositionally biased region" description="Basic residues" evidence="11">
    <location>
        <begin position="9"/>
        <end position="19"/>
    </location>
</feature>
<evidence type="ECO:0000256" key="6">
    <source>
        <dbReference type="ARBA" id="ARBA00022692"/>
    </source>
</evidence>
<dbReference type="InterPro" id="IPR007891">
    <property type="entry name" value="CHASE3"/>
</dbReference>
<evidence type="ECO:0000256" key="11">
    <source>
        <dbReference type="SAM" id="MobiDB-lite"/>
    </source>
</evidence>
<dbReference type="PROSITE" id="PS50109">
    <property type="entry name" value="HIS_KIN"/>
    <property type="match status" value="1"/>
</dbReference>
<proteinExistence type="predicted"/>
<dbReference type="Gene3D" id="3.30.565.10">
    <property type="entry name" value="Histidine kinase-like ATPase, C-terminal domain"/>
    <property type="match status" value="1"/>
</dbReference>
<comment type="subcellular location">
    <subcellularLocation>
        <location evidence="2">Cell membrane</location>
    </subcellularLocation>
</comment>
<keyword evidence="12" id="KW-0472">Membrane</keyword>
<keyword evidence="9" id="KW-0902">Two-component regulatory system</keyword>
<dbReference type="Gene3D" id="1.10.287.130">
    <property type="match status" value="1"/>
</dbReference>
<keyword evidence="5" id="KW-0808">Transferase</keyword>
<dbReference type="SMART" id="SM00387">
    <property type="entry name" value="HATPase_c"/>
    <property type="match status" value="1"/>
</dbReference>
<feature type="domain" description="HAMP" evidence="14">
    <location>
        <begin position="241"/>
        <end position="293"/>
    </location>
</feature>
<gene>
    <name evidence="15" type="ORF">C1I99_29525</name>
</gene>
<dbReference type="Gene3D" id="6.10.340.10">
    <property type="match status" value="1"/>
</dbReference>
<dbReference type="PANTHER" id="PTHR43304">
    <property type="entry name" value="PHYTOCHROME-LIKE PROTEIN CPH1"/>
    <property type="match status" value="1"/>
</dbReference>
<name>A0A2W2CZ81_9ACTN</name>
<feature type="compositionally biased region" description="Low complexity" evidence="11">
    <location>
        <begin position="548"/>
        <end position="561"/>
    </location>
</feature>
<dbReference type="SUPFAM" id="SSF158472">
    <property type="entry name" value="HAMP domain-like"/>
    <property type="match status" value="1"/>
</dbReference>